<protein>
    <submittedName>
        <fullName evidence="4">Phage major capsid protein</fullName>
    </submittedName>
</protein>
<gene>
    <name evidence="4" type="ORF">IC620_15345</name>
</gene>
<feature type="coiled-coil region" evidence="2">
    <location>
        <begin position="38"/>
        <end position="65"/>
    </location>
</feature>
<dbReference type="RefSeq" id="WP_191142717.1">
    <property type="nucleotide sequence ID" value="NZ_JACXAH010000036.1"/>
</dbReference>
<keyword evidence="2" id="KW-0175">Coiled coil</keyword>
<dbReference type="NCBIfam" id="TIGR01554">
    <property type="entry name" value="major_cap_HK97"/>
    <property type="match status" value="1"/>
</dbReference>
<dbReference type="Pfam" id="PF05065">
    <property type="entry name" value="Phage_capsid"/>
    <property type="match status" value="1"/>
</dbReference>
<dbReference type="SUPFAM" id="SSF56563">
    <property type="entry name" value="Major capsid protein gp5"/>
    <property type="match status" value="1"/>
</dbReference>
<dbReference type="AlphaFoldDB" id="A0A926NDB6"/>
<evidence type="ECO:0000259" key="3">
    <source>
        <dbReference type="Pfam" id="PF05065"/>
    </source>
</evidence>
<name>A0A926NDB6_9BACL</name>
<accession>A0A926NDB6</accession>
<keyword evidence="5" id="KW-1185">Reference proteome</keyword>
<evidence type="ECO:0000256" key="2">
    <source>
        <dbReference type="SAM" id="Coils"/>
    </source>
</evidence>
<evidence type="ECO:0000313" key="4">
    <source>
        <dbReference type="EMBL" id="MBD1373720.1"/>
    </source>
</evidence>
<feature type="domain" description="Phage capsid-like C-terminal" evidence="3">
    <location>
        <begin position="123"/>
        <end position="372"/>
    </location>
</feature>
<evidence type="ECO:0000313" key="5">
    <source>
        <dbReference type="Proteomes" id="UP000661691"/>
    </source>
</evidence>
<dbReference type="InterPro" id="IPR024455">
    <property type="entry name" value="Phage_capsid"/>
</dbReference>
<evidence type="ECO:0000256" key="1">
    <source>
        <dbReference type="ARBA" id="ARBA00004328"/>
    </source>
</evidence>
<dbReference type="InterPro" id="IPR054612">
    <property type="entry name" value="Phage_capsid-like_C"/>
</dbReference>
<dbReference type="Proteomes" id="UP000661691">
    <property type="component" value="Unassembled WGS sequence"/>
</dbReference>
<proteinExistence type="predicted"/>
<dbReference type="EMBL" id="JACXAH010000036">
    <property type="protein sequence ID" value="MBD1373720.1"/>
    <property type="molecule type" value="Genomic_DNA"/>
</dbReference>
<organism evidence="4 5">
    <name type="scientific">Polycladospora coralii</name>
    <dbReference type="NCBI Taxonomy" id="2771432"/>
    <lineage>
        <taxon>Bacteria</taxon>
        <taxon>Bacillati</taxon>
        <taxon>Bacillota</taxon>
        <taxon>Bacilli</taxon>
        <taxon>Bacillales</taxon>
        <taxon>Thermoactinomycetaceae</taxon>
        <taxon>Polycladospora</taxon>
    </lineage>
</organism>
<reference evidence="4" key="1">
    <citation type="submission" date="2020-09" db="EMBL/GenBank/DDBJ databases">
        <title>A novel bacterium of genus Hazenella, isolated from South China Sea.</title>
        <authorList>
            <person name="Huang H."/>
            <person name="Mo K."/>
            <person name="Hu Y."/>
        </authorList>
    </citation>
    <scope>NUCLEOTIDE SEQUENCE</scope>
    <source>
        <strain evidence="4">IB182357</strain>
    </source>
</reference>
<sequence>MNLFELKMSLKTVGDQLTETERQIANKAADPNIDIKEVQYLKTQKTELQERYDILKSQHDQLEADQKASFEKNKDTLDGIADPKEKVTAAKAELVRAAVRGRGLSDDAKAALGVGNTTGGEKILPTTMTNELLHEPFVKNPLRDISSYTSVTNLEIPKVTFMLDDDDFISDTATAKELKATGDVVAFSRNKFKVMVPISETILSATDTNLVQTIDQALSSGLAEKEKKVAFSSSPKAGEESLSFYGVGISEVSADSTYKAIKSAIADLHEDYRDNAKIVMRFADYIEIIETLANANATLYDAPPERVLGKPVVFCDSAVQPIVGDFRYSHFNYDPNMIYDRDKDVKTGVELFVLTAWFDHKIKLNSAFRIAKVVASA</sequence>
<comment type="caution">
    <text evidence="4">The sequence shown here is derived from an EMBL/GenBank/DDBJ whole genome shotgun (WGS) entry which is preliminary data.</text>
</comment>
<comment type="subcellular location">
    <subcellularLocation>
        <location evidence="1">Virion</location>
    </subcellularLocation>
</comment>